<evidence type="ECO:0000313" key="3">
    <source>
        <dbReference type="EMBL" id="QHI13744.1"/>
    </source>
</evidence>
<organism evidence="3 4">
    <name type="scientific">Acinetobacter haemolyticus</name>
    <dbReference type="NCBI Taxonomy" id="29430"/>
    <lineage>
        <taxon>Bacteria</taxon>
        <taxon>Pseudomonadati</taxon>
        <taxon>Pseudomonadota</taxon>
        <taxon>Gammaproteobacteria</taxon>
        <taxon>Moraxellales</taxon>
        <taxon>Moraxellaceae</taxon>
        <taxon>Acinetobacter</taxon>
    </lineage>
</organism>
<feature type="region of interest" description="Disordered" evidence="1">
    <location>
        <begin position="1"/>
        <end position="90"/>
    </location>
</feature>
<protein>
    <submittedName>
        <fullName evidence="3">Uncharacterized protein</fullName>
    </submittedName>
</protein>
<accession>A0A3S9AXQ5</accession>
<reference evidence="3 4" key="1">
    <citation type="submission" date="2018-08" db="EMBL/GenBank/DDBJ databases">
        <title>Analysis of the genomic diversity of Mexican Acinetobacter haemolyticus clinical isolates.</title>
        <authorList>
            <person name="Castro-Jaimes S."/>
            <person name="Cevallos M.A."/>
        </authorList>
    </citation>
    <scope>NUCLEOTIDE SEQUENCE [LARGE SCALE GENOMIC DNA]</scope>
    <source>
        <strain evidence="3 4">AN43</strain>
    </source>
</reference>
<dbReference type="RefSeq" id="WP_005091002.1">
    <property type="nucleotide sequence ID" value="NZ_BKQF01000140.1"/>
</dbReference>
<dbReference type="AlphaFoldDB" id="A0A3S9AXQ5"/>
<gene>
    <name evidence="3" type="ORF">AhaeAN43_10295</name>
    <name evidence="2" type="ORF">J5N55_09010</name>
</gene>
<sequence>MTNNQNDQSESNEDLQASDQAEAFEGNIHFGRWGEFNPPPKLSEEELKNIKEKHLLEEHTPTPPPQTPLEQLGHLGKEILSGGRDLTDDD</sequence>
<evidence type="ECO:0000313" key="2">
    <source>
        <dbReference type="EMBL" id="MBO3658219.1"/>
    </source>
</evidence>
<dbReference type="EMBL" id="JAGFOT010000008">
    <property type="protein sequence ID" value="MBO3658219.1"/>
    <property type="molecule type" value="Genomic_DNA"/>
</dbReference>
<feature type="compositionally biased region" description="Basic and acidic residues" evidence="1">
    <location>
        <begin position="42"/>
        <end position="60"/>
    </location>
</feature>
<reference evidence="2" key="2">
    <citation type="submission" date="2021-03" db="EMBL/GenBank/DDBJ databases">
        <title>Acinetobacter spp. whole-genome sequenced from Terengganu.</title>
        <authorList>
            <person name="Mohd Rani F."/>
        </authorList>
    </citation>
    <scope>NUCLEOTIDE SEQUENCE</scope>
    <source>
        <strain evidence="2">AC1502</strain>
    </source>
</reference>
<dbReference type="Proteomes" id="UP000670925">
    <property type="component" value="Unassembled WGS sequence"/>
</dbReference>
<dbReference type="EMBL" id="CP031976">
    <property type="protein sequence ID" value="QHI13744.1"/>
    <property type="molecule type" value="Genomic_DNA"/>
</dbReference>
<feature type="compositionally biased region" description="Polar residues" evidence="1">
    <location>
        <begin position="1"/>
        <end position="19"/>
    </location>
</feature>
<dbReference type="Proteomes" id="UP000463868">
    <property type="component" value="Chromosome"/>
</dbReference>
<proteinExistence type="predicted"/>
<name>A0A3S9AXQ5_ACIHA</name>
<evidence type="ECO:0000256" key="1">
    <source>
        <dbReference type="SAM" id="MobiDB-lite"/>
    </source>
</evidence>
<evidence type="ECO:0000313" key="4">
    <source>
        <dbReference type="Proteomes" id="UP000463868"/>
    </source>
</evidence>